<keyword evidence="10" id="KW-1185">Reference proteome</keyword>
<feature type="domain" description="Amine oxidase" evidence="8">
    <location>
        <begin position="40"/>
        <end position="465"/>
    </location>
</feature>
<comment type="pathway">
    <text evidence="2">Amine and polyamine degradation; spermine degradation.</text>
</comment>
<evidence type="ECO:0000256" key="4">
    <source>
        <dbReference type="ARBA" id="ARBA00022630"/>
    </source>
</evidence>
<dbReference type="PANTHER" id="PTHR10742">
    <property type="entry name" value="FLAVIN MONOAMINE OXIDASE"/>
    <property type="match status" value="1"/>
</dbReference>
<proteinExistence type="inferred from homology"/>
<keyword evidence="5" id="KW-0274">FAD</keyword>
<evidence type="ECO:0000256" key="3">
    <source>
        <dbReference type="ARBA" id="ARBA00005995"/>
    </source>
</evidence>
<dbReference type="EMBL" id="JACMSC010000011">
    <property type="protein sequence ID" value="KAG6502178.1"/>
    <property type="molecule type" value="Genomic_DNA"/>
</dbReference>
<feature type="chain" id="PRO_5035171515" description="Amine oxidase domain-containing protein" evidence="7">
    <location>
        <begin position="21"/>
        <end position="478"/>
    </location>
</feature>
<name>A0A8J5KWQ0_ZINOF</name>
<comment type="cofactor">
    <cofactor evidence="1">
        <name>FAD</name>
        <dbReference type="ChEBI" id="CHEBI:57692"/>
    </cofactor>
</comment>
<evidence type="ECO:0000256" key="5">
    <source>
        <dbReference type="ARBA" id="ARBA00022827"/>
    </source>
</evidence>
<dbReference type="FunFam" id="3.90.660.10:FF:000012">
    <property type="entry name" value="Polyamine oxidase 1"/>
    <property type="match status" value="1"/>
</dbReference>
<dbReference type="Pfam" id="PF01593">
    <property type="entry name" value="Amino_oxidase"/>
    <property type="match status" value="1"/>
</dbReference>
<dbReference type="OrthoDB" id="5046242at2759"/>
<dbReference type="InterPro" id="IPR002937">
    <property type="entry name" value="Amino_oxidase"/>
</dbReference>
<evidence type="ECO:0000313" key="10">
    <source>
        <dbReference type="Proteomes" id="UP000734854"/>
    </source>
</evidence>
<keyword evidence="7" id="KW-0732">Signal</keyword>
<evidence type="ECO:0000256" key="6">
    <source>
        <dbReference type="ARBA" id="ARBA00023002"/>
    </source>
</evidence>
<comment type="similarity">
    <text evidence="3">Belongs to the flavin monoamine oxidase family.</text>
</comment>
<evidence type="ECO:0000256" key="7">
    <source>
        <dbReference type="SAM" id="SignalP"/>
    </source>
</evidence>
<comment type="caution">
    <text evidence="9">The sequence shown here is derived from an EMBL/GenBank/DDBJ whole genome shotgun (WGS) entry which is preliminary data.</text>
</comment>
<dbReference type="Proteomes" id="UP000734854">
    <property type="component" value="Unassembled WGS sequence"/>
</dbReference>
<dbReference type="PANTHER" id="PTHR10742:SF313">
    <property type="entry name" value="AMINE OXIDASE"/>
    <property type="match status" value="1"/>
</dbReference>
<keyword evidence="4" id="KW-0285">Flavoprotein</keyword>
<accession>A0A8J5KWQ0</accession>
<dbReference type="GO" id="GO:0046592">
    <property type="term" value="F:polyamine oxidase activity"/>
    <property type="evidence" value="ECO:0007669"/>
    <property type="project" value="UniProtKB-ARBA"/>
</dbReference>
<dbReference type="AlphaFoldDB" id="A0A8J5KWQ0"/>
<sequence>MACSVTLTLLLLLLLTPCLGRLTTVSKSERPSVIIVGAGISGISAAVALARAGVHDVLILEATDSVGGRIHRKRFAGHQIEVGANWIQGVHGEKMNPIWQMAEKLHLKTFFSDYSNISSNTYSQSGVLYERSVVEQALKVSEKVVEDGGIYSHSLPSDGHEDISILGFQRIKKHAPATPLEMAVDYYTNDYESAEPPRVTSLQGTLPIRTFTDFGEDDYFVADERGYESLVHHLVNQSLDTDSIKLNQVVRSINQSRNGVTVTTENGRHYRADYVMVSVSIGVLQTDSIKFHPQLPQSKFSAICQLDMAVFTKIFLKFPYKFWPDRNKTEFFLYASERRGYYTIWQELEKELPGANVLLVVVTDDEAKRIELQPDESTKAEAMQVLKNMFGKKIPEATDIFVTRWWTNRFFRGSFSNWPIGLHSHDFNRIKEPFGRIFFTGEHTSRLYNGYVHGAYLAGVDSANKLVQRIKKMERAKS</sequence>
<organism evidence="9 10">
    <name type="scientific">Zingiber officinale</name>
    <name type="common">Ginger</name>
    <name type="synonym">Amomum zingiber</name>
    <dbReference type="NCBI Taxonomy" id="94328"/>
    <lineage>
        <taxon>Eukaryota</taxon>
        <taxon>Viridiplantae</taxon>
        <taxon>Streptophyta</taxon>
        <taxon>Embryophyta</taxon>
        <taxon>Tracheophyta</taxon>
        <taxon>Spermatophyta</taxon>
        <taxon>Magnoliopsida</taxon>
        <taxon>Liliopsida</taxon>
        <taxon>Zingiberales</taxon>
        <taxon>Zingiberaceae</taxon>
        <taxon>Zingiber</taxon>
    </lineage>
</organism>
<gene>
    <name evidence="9" type="ORF">ZIOFF_042067</name>
</gene>
<dbReference type="InterPro" id="IPR050281">
    <property type="entry name" value="Flavin_monoamine_oxidase"/>
</dbReference>
<evidence type="ECO:0000256" key="2">
    <source>
        <dbReference type="ARBA" id="ARBA00004723"/>
    </source>
</evidence>
<reference evidence="9 10" key="1">
    <citation type="submission" date="2020-08" db="EMBL/GenBank/DDBJ databases">
        <title>Plant Genome Project.</title>
        <authorList>
            <person name="Zhang R.-G."/>
        </authorList>
    </citation>
    <scope>NUCLEOTIDE SEQUENCE [LARGE SCALE GENOMIC DNA]</scope>
    <source>
        <tissue evidence="9">Rhizome</tissue>
    </source>
</reference>
<dbReference type="GO" id="GO:0006598">
    <property type="term" value="P:polyamine catabolic process"/>
    <property type="evidence" value="ECO:0007669"/>
    <property type="project" value="TreeGrafter"/>
</dbReference>
<dbReference type="GO" id="GO:0048046">
    <property type="term" value="C:apoplast"/>
    <property type="evidence" value="ECO:0007669"/>
    <property type="project" value="UniProtKB-ARBA"/>
</dbReference>
<protein>
    <recommendedName>
        <fullName evidence="8">Amine oxidase domain-containing protein</fullName>
    </recommendedName>
</protein>
<feature type="signal peptide" evidence="7">
    <location>
        <begin position="1"/>
        <end position="20"/>
    </location>
</feature>
<keyword evidence="6" id="KW-0560">Oxidoreductase</keyword>
<evidence type="ECO:0000313" key="9">
    <source>
        <dbReference type="EMBL" id="KAG6502178.1"/>
    </source>
</evidence>
<evidence type="ECO:0000256" key="1">
    <source>
        <dbReference type="ARBA" id="ARBA00001974"/>
    </source>
</evidence>
<evidence type="ECO:0000259" key="8">
    <source>
        <dbReference type="Pfam" id="PF01593"/>
    </source>
</evidence>
<dbReference type="GO" id="GO:0050660">
    <property type="term" value="F:flavin adenine dinucleotide binding"/>
    <property type="evidence" value="ECO:0007669"/>
    <property type="project" value="UniProtKB-ARBA"/>
</dbReference>